<dbReference type="Proteomes" id="UP001152797">
    <property type="component" value="Unassembled WGS sequence"/>
</dbReference>
<feature type="compositionally biased region" description="Acidic residues" evidence="1">
    <location>
        <begin position="39"/>
        <end position="48"/>
    </location>
</feature>
<reference evidence="3" key="2">
    <citation type="submission" date="2024-04" db="EMBL/GenBank/DDBJ databases">
        <authorList>
            <person name="Chen Y."/>
            <person name="Shah S."/>
            <person name="Dougan E. K."/>
            <person name="Thang M."/>
            <person name="Chan C."/>
        </authorList>
    </citation>
    <scope>NUCLEOTIDE SEQUENCE [LARGE SCALE GENOMIC DNA]</scope>
</reference>
<dbReference type="AlphaFoldDB" id="A0A9P1C777"/>
<gene>
    <name evidence="2" type="ORF">C1SCF055_LOCUS14097</name>
</gene>
<dbReference type="OrthoDB" id="447942at2759"/>
<feature type="compositionally biased region" description="Low complexity" evidence="1">
    <location>
        <begin position="27"/>
        <end position="38"/>
    </location>
</feature>
<evidence type="ECO:0000313" key="2">
    <source>
        <dbReference type="EMBL" id="CAI3986777.1"/>
    </source>
</evidence>
<organism evidence="2">
    <name type="scientific">Cladocopium goreaui</name>
    <dbReference type="NCBI Taxonomy" id="2562237"/>
    <lineage>
        <taxon>Eukaryota</taxon>
        <taxon>Sar</taxon>
        <taxon>Alveolata</taxon>
        <taxon>Dinophyceae</taxon>
        <taxon>Suessiales</taxon>
        <taxon>Symbiodiniaceae</taxon>
        <taxon>Cladocopium</taxon>
    </lineage>
</organism>
<proteinExistence type="predicted"/>
<protein>
    <submittedName>
        <fullName evidence="4">Fumarate reductase</fullName>
    </submittedName>
</protein>
<name>A0A9P1C777_9DINO</name>
<dbReference type="EMBL" id="CAMXCT010001112">
    <property type="protein sequence ID" value="CAI3986777.1"/>
    <property type="molecule type" value="Genomic_DNA"/>
</dbReference>
<keyword evidence="5" id="KW-1185">Reference proteome</keyword>
<evidence type="ECO:0000313" key="4">
    <source>
        <dbReference type="EMBL" id="CAL4774089.1"/>
    </source>
</evidence>
<feature type="region of interest" description="Disordered" evidence="1">
    <location>
        <begin position="159"/>
        <end position="181"/>
    </location>
</feature>
<comment type="caution">
    <text evidence="2">The sequence shown here is derived from an EMBL/GenBank/DDBJ whole genome shotgun (WGS) entry which is preliminary data.</text>
</comment>
<reference evidence="2" key="1">
    <citation type="submission" date="2022-10" db="EMBL/GenBank/DDBJ databases">
        <authorList>
            <person name="Chen Y."/>
            <person name="Dougan E. K."/>
            <person name="Chan C."/>
            <person name="Rhodes N."/>
            <person name="Thang M."/>
        </authorList>
    </citation>
    <scope>NUCLEOTIDE SEQUENCE</scope>
</reference>
<evidence type="ECO:0000313" key="5">
    <source>
        <dbReference type="Proteomes" id="UP001152797"/>
    </source>
</evidence>
<sequence length="290" mass="31753">MLPYMMLEQQQAKSKKKKKSKDDGRSDSWSAPGGSSSSEDTDDDDEDLRESSGMTAVANLNRMHKRVKRHLGGIRARSGGGDGCDRRPILDLERLVEAPAVGQNSKGSTGARRRLEQRLAVDRDPGSVARKEFGGTQEELAVVSGYINALSKLRKKVKESSQSHALDGEVEEGRPWEPPTAVQGRDVARRFADRLLGEVEELASFEMINGTSFFEGSQHAVQQALHHVSCTAAGYVGGMAEDSLSCALPVRAERMAIPEHAGMVDPLLLLREGRREVLANMVALRRPEHL</sequence>
<dbReference type="EMBL" id="CAMXCT030001112">
    <property type="protein sequence ID" value="CAL4774089.1"/>
    <property type="molecule type" value="Genomic_DNA"/>
</dbReference>
<feature type="region of interest" description="Disordered" evidence="1">
    <location>
        <begin position="1"/>
        <end position="61"/>
    </location>
</feature>
<dbReference type="EMBL" id="CAMXCT020001112">
    <property type="protein sequence ID" value="CAL1140152.1"/>
    <property type="molecule type" value="Genomic_DNA"/>
</dbReference>
<accession>A0A9P1C777</accession>
<evidence type="ECO:0000256" key="1">
    <source>
        <dbReference type="SAM" id="MobiDB-lite"/>
    </source>
</evidence>
<evidence type="ECO:0000313" key="3">
    <source>
        <dbReference type="EMBL" id="CAL1140152.1"/>
    </source>
</evidence>